<evidence type="ECO:0000256" key="2">
    <source>
        <dbReference type="SAM" id="MobiDB-lite"/>
    </source>
</evidence>
<name>A0A316YP71_9BASI</name>
<dbReference type="Proteomes" id="UP000245768">
    <property type="component" value="Unassembled WGS sequence"/>
</dbReference>
<evidence type="ECO:0008006" key="5">
    <source>
        <dbReference type="Google" id="ProtNLM"/>
    </source>
</evidence>
<keyword evidence="4" id="KW-1185">Reference proteome</keyword>
<dbReference type="InterPro" id="IPR037175">
    <property type="entry name" value="KFase_sf"/>
</dbReference>
<feature type="compositionally biased region" description="Basic and acidic residues" evidence="2">
    <location>
        <begin position="1"/>
        <end position="15"/>
    </location>
</feature>
<evidence type="ECO:0000313" key="4">
    <source>
        <dbReference type="Proteomes" id="UP000245768"/>
    </source>
</evidence>
<feature type="compositionally biased region" description="Low complexity" evidence="2">
    <location>
        <begin position="16"/>
        <end position="64"/>
    </location>
</feature>
<dbReference type="Gene3D" id="3.50.30.50">
    <property type="entry name" value="Putative cyclase"/>
    <property type="match status" value="1"/>
</dbReference>
<dbReference type="Pfam" id="PF04199">
    <property type="entry name" value="Cyclase"/>
    <property type="match status" value="1"/>
</dbReference>
<proteinExistence type="inferred from homology"/>
<dbReference type="EMBL" id="KZ819637">
    <property type="protein sequence ID" value="PWN89545.1"/>
    <property type="molecule type" value="Genomic_DNA"/>
</dbReference>
<sequence>MAPSASKEEHHHQHSSDSSSASARRLAAIAGQLGSVTSSSVQVLSSSRRHPSSSSHSSSSSSSSRSHKEWRHLPSFSSLPREGGFPGCAWSVWGKGDELGTVNLLTDSVVLRTAKDEIRTGHTVSLNLPLHLPLKPFFHRKALDHTIWGKKGGRYQEAREAVRAAMGEQGHAVQIRAKGEEAAVSDEEIHLNSQSGTQWDGLRHFGHLTLDCFYQGVPRDAIQSTFGTQKHDAIEPAKDTDRLGIQSWARHGICGRAVLLDVWGYLQAKAAGGGDFVPYDPMTSHAISVDLLQEVARAQGVRFRQADILLVRLGFTQRYLRATPAEREQWEARSAAGKEELAGLEQGQAMLEFLWDHHFAAVGSDMPALERWPAPRGATYLHETLLTFFGMPIGELFDLERLVEHCRATRRWSFFLSSWPLNLHGGVASPANAAALF</sequence>
<evidence type="ECO:0000313" key="3">
    <source>
        <dbReference type="EMBL" id="PWN89545.1"/>
    </source>
</evidence>
<dbReference type="InParanoid" id="A0A316YP71"/>
<dbReference type="GO" id="GO:0004061">
    <property type="term" value="F:arylformamidase activity"/>
    <property type="evidence" value="ECO:0007669"/>
    <property type="project" value="InterPro"/>
</dbReference>
<gene>
    <name evidence="3" type="ORF">FA10DRAFT_268084</name>
</gene>
<dbReference type="RefSeq" id="XP_025376743.1">
    <property type="nucleotide sequence ID" value="XM_025522172.1"/>
</dbReference>
<dbReference type="STRING" id="215250.A0A316YP71"/>
<dbReference type="OrthoDB" id="5396at2759"/>
<organism evidence="3 4">
    <name type="scientific">Acaromyces ingoldii</name>
    <dbReference type="NCBI Taxonomy" id="215250"/>
    <lineage>
        <taxon>Eukaryota</taxon>
        <taxon>Fungi</taxon>
        <taxon>Dikarya</taxon>
        <taxon>Basidiomycota</taxon>
        <taxon>Ustilaginomycotina</taxon>
        <taxon>Exobasidiomycetes</taxon>
        <taxon>Exobasidiales</taxon>
        <taxon>Cryptobasidiaceae</taxon>
        <taxon>Acaromyces</taxon>
    </lineage>
</organism>
<feature type="region of interest" description="Disordered" evidence="2">
    <location>
        <begin position="1"/>
        <end position="67"/>
    </location>
</feature>
<dbReference type="GO" id="GO:0019441">
    <property type="term" value="P:L-tryptophan catabolic process to kynurenine"/>
    <property type="evidence" value="ECO:0007669"/>
    <property type="project" value="InterPro"/>
</dbReference>
<dbReference type="PANTHER" id="PTHR34861:SF10">
    <property type="entry name" value="CYCLASE"/>
    <property type="match status" value="1"/>
</dbReference>
<comment type="similarity">
    <text evidence="1">Belongs to the Cyclase 1 superfamily.</text>
</comment>
<dbReference type="AlphaFoldDB" id="A0A316YP71"/>
<protein>
    <recommendedName>
        <fullName evidence="5">Cyclase</fullName>
    </recommendedName>
</protein>
<accession>A0A316YP71</accession>
<dbReference type="PANTHER" id="PTHR34861">
    <property type="match status" value="1"/>
</dbReference>
<reference evidence="3 4" key="1">
    <citation type="journal article" date="2018" name="Mol. Biol. Evol.">
        <title>Broad Genomic Sampling Reveals a Smut Pathogenic Ancestry of the Fungal Clade Ustilaginomycotina.</title>
        <authorList>
            <person name="Kijpornyongpan T."/>
            <person name="Mondo S.J."/>
            <person name="Barry K."/>
            <person name="Sandor L."/>
            <person name="Lee J."/>
            <person name="Lipzen A."/>
            <person name="Pangilinan J."/>
            <person name="LaButti K."/>
            <person name="Hainaut M."/>
            <person name="Henrissat B."/>
            <person name="Grigoriev I.V."/>
            <person name="Spatafora J.W."/>
            <person name="Aime M.C."/>
        </authorList>
    </citation>
    <scope>NUCLEOTIDE SEQUENCE [LARGE SCALE GENOMIC DNA]</scope>
    <source>
        <strain evidence="3 4">MCA 4198</strain>
    </source>
</reference>
<evidence type="ECO:0000256" key="1">
    <source>
        <dbReference type="ARBA" id="ARBA00007865"/>
    </source>
</evidence>
<dbReference type="InterPro" id="IPR007325">
    <property type="entry name" value="KFase/CYL"/>
</dbReference>
<dbReference type="SUPFAM" id="SSF102198">
    <property type="entry name" value="Putative cyclase"/>
    <property type="match status" value="1"/>
</dbReference>
<dbReference type="GeneID" id="37044088"/>